<feature type="signal peptide" evidence="2">
    <location>
        <begin position="1"/>
        <end position="23"/>
    </location>
</feature>
<feature type="region of interest" description="Disordered" evidence="1">
    <location>
        <begin position="25"/>
        <end position="50"/>
    </location>
</feature>
<organism evidence="3 4">
    <name type="scientific">Deinococcus xinjiangensis</name>
    <dbReference type="NCBI Taxonomy" id="457454"/>
    <lineage>
        <taxon>Bacteria</taxon>
        <taxon>Thermotogati</taxon>
        <taxon>Deinococcota</taxon>
        <taxon>Deinococci</taxon>
        <taxon>Deinococcales</taxon>
        <taxon>Deinococcaceae</taxon>
        <taxon>Deinococcus</taxon>
    </lineage>
</organism>
<proteinExistence type="predicted"/>
<comment type="caution">
    <text evidence="3">The sequence shown here is derived from an EMBL/GenBank/DDBJ whole genome shotgun (WGS) entry which is preliminary data.</text>
</comment>
<feature type="compositionally biased region" description="Polar residues" evidence="1">
    <location>
        <begin position="25"/>
        <end position="36"/>
    </location>
</feature>
<feature type="chain" id="PRO_5045593606" evidence="2">
    <location>
        <begin position="24"/>
        <end position="132"/>
    </location>
</feature>
<sequence length="132" mass="13929">MIPRHITLAALFTLLLASCGQQQTPDMASTPTSESTAGGGVTQGQTFTPPADASATVAQHGVSAQAIVNCSAWTYNGTAQAICTITTGQARVRADCSWAPDLYSPWTGRGTWSMWTGKCPFGIRSAIIETRY</sequence>
<keyword evidence="4" id="KW-1185">Reference proteome</keyword>
<dbReference type="Proteomes" id="UP001458946">
    <property type="component" value="Unassembled WGS sequence"/>
</dbReference>
<dbReference type="PROSITE" id="PS51257">
    <property type="entry name" value="PROKAR_LIPOPROTEIN"/>
    <property type="match status" value="1"/>
</dbReference>
<evidence type="ECO:0000313" key="3">
    <source>
        <dbReference type="EMBL" id="GAA5501129.1"/>
    </source>
</evidence>
<keyword evidence="2" id="KW-0732">Signal</keyword>
<gene>
    <name evidence="3" type="ORF">Dxin01_00860</name>
</gene>
<evidence type="ECO:0000256" key="2">
    <source>
        <dbReference type="SAM" id="SignalP"/>
    </source>
</evidence>
<protein>
    <submittedName>
        <fullName evidence="3">Uncharacterized protein</fullName>
    </submittedName>
</protein>
<name>A0ABP9V777_9DEIO</name>
<accession>A0ABP9V777</accession>
<dbReference type="RefSeq" id="WP_353541103.1">
    <property type="nucleotide sequence ID" value="NZ_BAABRN010000006.1"/>
</dbReference>
<evidence type="ECO:0000256" key="1">
    <source>
        <dbReference type="SAM" id="MobiDB-lite"/>
    </source>
</evidence>
<dbReference type="EMBL" id="BAABRN010000006">
    <property type="protein sequence ID" value="GAA5501129.1"/>
    <property type="molecule type" value="Genomic_DNA"/>
</dbReference>
<reference evidence="3 4" key="1">
    <citation type="submission" date="2024-02" db="EMBL/GenBank/DDBJ databases">
        <title>Deinococcus xinjiangensis NBRC 107630.</title>
        <authorList>
            <person name="Ichikawa N."/>
            <person name="Katano-Makiyama Y."/>
            <person name="Hidaka K."/>
        </authorList>
    </citation>
    <scope>NUCLEOTIDE SEQUENCE [LARGE SCALE GENOMIC DNA]</scope>
    <source>
        <strain evidence="3 4">NBRC 107630</strain>
    </source>
</reference>
<evidence type="ECO:0000313" key="4">
    <source>
        <dbReference type="Proteomes" id="UP001458946"/>
    </source>
</evidence>